<dbReference type="InterPro" id="IPR029058">
    <property type="entry name" value="AB_hydrolase_fold"/>
</dbReference>
<evidence type="ECO:0000259" key="4">
    <source>
        <dbReference type="SMART" id="SM00939"/>
    </source>
</evidence>
<feature type="chain" id="PRO_5041340143" evidence="3">
    <location>
        <begin position="31"/>
        <end position="633"/>
    </location>
</feature>
<dbReference type="SUPFAM" id="SSF49785">
    <property type="entry name" value="Galactose-binding domain-like"/>
    <property type="match status" value="1"/>
</dbReference>
<feature type="domain" description="Xaa-Pro dipeptidyl-peptidase C-terminal" evidence="4">
    <location>
        <begin position="360"/>
        <end position="628"/>
    </location>
</feature>
<dbReference type="NCBIfam" id="TIGR00976">
    <property type="entry name" value="CocE_NonD"/>
    <property type="match status" value="1"/>
</dbReference>
<evidence type="ECO:0000256" key="1">
    <source>
        <dbReference type="ARBA" id="ARBA00022801"/>
    </source>
</evidence>
<dbReference type="InterPro" id="IPR000383">
    <property type="entry name" value="Xaa-Pro-like_dom"/>
</dbReference>
<keyword evidence="6" id="KW-1185">Reference proteome</keyword>
<dbReference type="PANTHER" id="PTHR43056:SF10">
    <property type="entry name" value="COCE_NOND FAMILY, PUTATIVE (AFU_ORTHOLOGUE AFUA_7G00600)-RELATED"/>
    <property type="match status" value="1"/>
</dbReference>
<proteinExistence type="predicted"/>
<dbReference type="GO" id="GO:0008239">
    <property type="term" value="F:dipeptidyl-peptidase activity"/>
    <property type="evidence" value="ECO:0007669"/>
    <property type="project" value="InterPro"/>
</dbReference>
<name>A0AA46TFW8_9ACTN</name>
<dbReference type="RefSeq" id="WP_271632475.1">
    <property type="nucleotide sequence ID" value="NZ_CP094970.1"/>
</dbReference>
<evidence type="ECO:0000313" key="5">
    <source>
        <dbReference type="EMBL" id="UYM03833.1"/>
    </source>
</evidence>
<dbReference type="AlphaFoldDB" id="A0AA46TFW8"/>
<protein>
    <submittedName>
        <fullName evidence="5">CocE/NonD family hydrolase</fullName>
    </submittedName>
</protein>
<dbReference type="InterPro" id="IPR013736">
    <property type="entry name" value="Xaa-Pro_dipept_C"/>
</dbReference>
<keyword evidence="1 5" id="KW-0378">Hydrolase</keyword>
<evidence type="ECO:0000256" key="3">
    <source>
        <dbReference type="SAM" id="SignalP"/>
    </source>
</evidence>
<evidence type="ECO:0000256" key="2">
    <source>
        <dbReference type="SAM" id="MobiDB-lite"/>
    </source>
</evidence>
<dbReference type="Gene3D" id="3.40.50.1820">
    <property type="entry name" value="alpha/beta hydrolase"/>
    <property type="match status" value="1"/>
</dbReference>
<keyword evidence="3" id="KW-0732">Signal</keyword>
<dbReference type="Pfam" id="PF08530">
    <property type="entry name" value="PepX_C"/>
    <property type="match status" value="1"/>
</dbReference>
<dbReference type="PANTHER" id="PTHR43056">
    <property type="entry name" value="PEPTIDASE S9 PROLYL OLIGOPEPTIDASE"/>
    <property type="match status" value="1"/>
</dbReference>
<evidence type="ECO:0000313" key="6">
    <source>
        <dbReference type="Proteomes" id="UP001164390"/>
    </source>
</evidence>
<dbReference type="Gene3D" id="2.60.120.260">
    <property type="entry name" value="Galactose-binding domain-like"/>
    <property type="match status" value="1"/>
</dbReference>
<dbReference type="Proteomes" id="UP001164390">
    <property type="component" value="Chromosome"/>
</dbReference>
<dbReference type="EMBL" id="CP094970">
    <property type="protein sequence ID" value="UYM03833.1"/>
    <property type="molecule type" value="Genomic_DNA"/>
</dbReference>
<accession>A0AA46TFW8</accession>
<gene>
    <name evidence="5" type="ORF">L0C25_14935</name>
</gene>
<dbReference type="InterPro" id="IPR008979">
    <property type="entry name" value="Galactose-bd-like_sf"/>
</dbReference>
<dbReference type="InterPro" id="IPR050585">
    <property type="entry name" value="Xaa-Pro_dipeptidyl-ppase/CocE"/>
</dbReference>
<feature type="region of interest" description="Disordered" evidence="2">
    <location>
        <begin position="23"/>
        <end position="44"/>
    </location>
</feature>
<dbReference type="InterPro" id="IPR005674">
    <property type="entry name" value="CocE/Ser_esterase"/>
</dbReference>
<organism evidence="5 6">
    <name type="scientific">Solicola gregarius</name>
    <dbReference type="NCBI Taxonomy" id="2908642"/>
    <lineage>
        <taxon>Bacteria</taxon>
        <taxon>Bacillati</taxon>
        <taxon>Actinomycetota</taxon>
        <taxon>Actinomycetes</taxon>
        <taxon>Propionibacteriales</taxon>
        <taxon>Nocardioidaceae</taxon>
        <taxon>Solicola</taxon>
    </lineage>
</organism>
<reference evidence="5" key="1">
    <citation type="submission" date="2022-01" db="EMBL/GenBank/DDBJ databases">
        <title>Nocardioidaceae gen. sp. A5X3R13.</title>
        <authorList>
            <person name="Lopez Marin M.A."/>
            <person name="Uhlik O."/>
        </authorList>
    </citation>
    <scope>NUCLEOTIDE SEQUENCE</scope>
    <source>
        <strain evidence="5">A5X3R13</strain>
    </source>
</reference>
<feature type="signal peptide" evidence="3">
    <location>
        <begin position="1"/>
        <end position="30"/>
    </location>
</feature>
<dbReference type="Gene3D" id="1.10.3020.10">
    <property type="entry name" value="alpha-amino acid ester hydrolase ( Helical cap domain)"/>
    <property type="match status" value="1"/>
</dbReference>
<dbReference type="SUPFAM" id="SSF53474">
    <property type="entry name" value="alpha/beta-Hydrolases"/>
    <property type="match status" value="1"/>
</dbReference>
<sequence length="633" mass="67901">MRTTRLLGSLTLAGAMLVAAGVTSTGPTSAEPSAPVSRSPHGPRYDIVVTKDVPITMPDGRVLRANIHAPADPETGKPASGPFPVIVGQTPYGKSGDQGSPGYSGLNPYLVKRGYIGVVVDVAGTGGSEGQSQLFGKSEARDGREVVEWAADLPHSNGKVGLLGISYLAIDQLFTAGAVGRHSPLKAIFPMAASIDPYRDLFTSGGVVNLESSLGLIAAYFGVRTTTPFSERPKNPLDALRLSLQHALAGIPFELKTGLDVLLQGDRVYDGSYWHERAPERVLRRIVRNNVAVYLVGGQWDVFQRGEPLLYSGLQNAAAGRPVTAPMAPGQKADPRFQLLTGPWTHANPGAGARLNRLQLRWFDRWLKGRKTGILDTRKPLHVIEPGGKTYDAARYPLTGAPTKRLYLEPDGALGGKPAPADGGGDHVVFTGLSPLCTRSTDQWAAGALGDLLAGTPFDCTKQRFPPGPEPGEVAYATRPLKKATTLAGPIGVTLRARSTRPETMFVVRLDDVAPDGTVTELTGGAQLGSQRALDRRRSWRSDKRAGYALPYHPMTRAAQRPVTPGKVTRYDIEVRPAFLTVPAGHRLRMTIGTGDLPHLLPPPLRLPQLLLGVYDVRHEAGAQSWVDLPIRR</sequence>
<dbReference type="KEGG" id="sgrg:L0C25_14935"/>
<dbReference type="SMART" id="SM00939">
    <property type="entry name" value="PepX_C"/>
    <property type="match status" value="1"/>
</dbReference>
<dbReference type="Pfam" id="PF02129">
    <property type="entry name" value="Peptidase_S15"/>
    <property type="match status" value="1"/>
</dbReference>